<evidence type="ECO:0000313" key="1">
    <source>
        <dbReference type="EMBL" id="CAG6682791.1"/>
    </source>
</evidence>
<name>A0A8D8T6C0_9HEMI</name>
<proteinExistence type="predicted"/>
<sequence length="99" mass="11653">MKLNFIIFFKKKKTNKKWKFEAISNEGNIDKRGVIRQYSHRILSRKSRVETGEKFSLHQNVSCFRRTTDSNRRQKLQLSRAISEFQLVSKLCSATQSGI</sequence>
<organism evidence="1">
    <name type="scientific">Cacopsylla melanoneura</name>
    <dbReference type="NCBI Taxonomy" id="428564"/>
    <lineage>
        <taxon>Eukaryota</taxon>
        <taxon>Metazoa</taxon>
        <taxon>Ecdysozoa</taxon>
        <taxon>Arthropoda</taxon>
        <taxon>Hexapoda</taxon>
        <taxon>Insecta</taxon>
        <taxon>Pterygota</taxon>
        <taxon>Neoptera</taxon>
        <taxon>Paraneoptera</taxon>
        <taxon>Hemiptera</taxon>
        <taxon>Sternorrhyncha</taxon>
        <taxon>Psylloidea</taxon>
        <taxon>Psyllidae</taxon>
        <taxon>Psyllinae</taxon>
        <taxon>Cacopsylla</taxon>
    </lineage>
</organism>
<dbReference type="AlphaFoldDB" id="A0A8D8T6C0"/>
<reference evidence="1" key="1">
    <citation type="submission" date="2021-05" db="EMBL/GenBank/DDBJ databases">
        <authorList>
            <person name="Alioto T."/>
            <person name="Alioto T."/>
            <person name="Gomez Garrido J."/>
        </authorList>
    </citation>
    <scope>NUCLEOTIDE SEQUENCE</scope>
</reference>
<dbReference type="EMBL" id="HBUF01260775">
    <property type="protein sequence ID" value="CAG6682791.1"/>
    <property type="molecule type" value="Transcribed_RNA"/>
</dbReference>
<accession>A0A8D8T6C0</accession>
<dbReference type="EMBL" id="HBUF01260779">
    <property type="protein sequence ID" value="CAG6682807.1"/>
    <property type="molecule type" value="Transcribed_RNA"/>
</dbReference>
<protein>
    <submittedName>
        <fullName evidence="1">Uncharacterized protein</fullName>
    </submittedName>
</protein>